<keyword evidence="8" id="KW-0067">ATP-binding</keyword>
<dbReference type="EC" id="2.7.11.1" evidence="2"/>
<dbReference type="GO" id="GO:0004674">
    <property type="term" value="F:protein serine/threonine kinase activity"/>
    <property type="evidence" value="ECO:0007669"/>
    <property type="project" value="UniProtKB-KW"/>
</dbReference>
<feature type="domain" description="Protein kinase" evidence="14">
    <location>
        <begin position="116"/>
        <end position="383"/>
    </location>
</feature>
<dbReference type="GO" id="GO:0005737">
    <property type="term" value="C:cytoplasm"/>
    <property type="evidence" value="ECO:0007669"/>
    <property type="project" value="UniProtKB-SubCell"/>
</dbReference>
<dbReference type="OrthoDB" id="6513151at2759"/>
<accession>A0A556U1E1</accession>
<evidence type="ECO:0000259" key="14">
    <source>
        <dbReference type="PROSITE" id="PS50011"/>
    </source>
</evidence>
<evidence type="ECO:0000256" key="8">
    <source>
        <dbReference type="ARBA" id="ARBA00022840"/>
    </source>
</evidence>
<evidence type="ECO:0000256" key="12">
    <source>
        <dbReference type="ARBA" id="ARBA00081824"/>
    </source>
</evidence>
<evidence type="ECO:0000256" key="6">
    <source>
        <dbReference type="ARBA" id="ARBA00022741"/>
    </source>
</evidence>
<dbReference type="Gene3D" id="1.10.510.10">
    <property type="entry name" value="Transferase(Phosphotransferase) domain 1"/>
    <property type="match status" value="1"/>
</dbReference>
<evidence type="ECO:0000256" key="4">
    <source>
        <dbReference type="ARBA" id="ARBA00022527"/>
    </source>
</evidence>
<dbReference type="PROSITE" id="PS50011">
    <property type="entry name" value="PROTEIN_KINASE_DOM"/>
    <property type="match status" value="1"/>
</dbReference>
<keyword evidence="16" id="KW-1185">Reference proteome</keyword>
<dbReference type="InterPro" id="IPR000719">
    <property type="entry name" value="Prot_kinase_dom"/>
</dbReference>
<evidence type="ECO:0000256" key="1">
    <source>
        <dbReference type="ARBA" id="ARBA00004496"/>
    </source>
</evidence>
<dbReference type="EMBL" id="VCAZ01000037">
    <property type="protein sequence ID" value="TSL82527.1"/>
    <property type="molecule type" value="Genomic_DNA"/>
</dbReference>
<reference evidence="15 16" key="1">
    <citation type="journal article" date="2019" name="Genome Biol. Evol.">
        <title>Whole-Genome Sequencing of the Giant Devil Catfish, Bagarius yarrelli.</title>
        <authorList>
            <person name="Jiang W."/>
            <person name="Lv Y."/>
            <person name="Cheng L."/>
            <person name="Yang K."/>
            <person name="Chao B."/>
            <person name="Wang X."/>
            <person name="Li Y."/>
            <person name="Pan X."/>
            <person name="You X."/>
            <person name="Zhang Y."/>
            <person name="Yang J."/>
            <person name="Li J."/>
            <person name="Zhang X."/>
            <person name="Liu S."/>
            <person name="Sun C."/>
            <person name="Yang J."/>
            <person name="Shi Q."/>
        </authorList>
    </citation>
    <scope>NUCLEOTIDE SEQUENCE [LARGE SCALE GENOMIC DNA]</scope>
    <source>
        <strain evidence="15">JWS20170419001</strain>
        <tissue evidence="15">Muscle</tissue>
    </source>
</reference>
<dbReference type="PANTHER" id="PTHR24359:SF0">
    <property type="entry name" value="SERINE_THREONINE-PROTEIN KINASE SBK1"/>
    <property type="match status" value="1"/>
</dbReference>
<gene>
    <name evidence="15" type="ORF">Baya_6626</name>
</gene>
<sequence>MPLITPFQHRSRTAERSSCNTYLIPLYHPEMIHCDAGFHKNARQSLDVPFTTRSLELRRRMSLETWNNQLTTRKFQNAQVGVSTVGRSTNVGTAPVEDMQALSITTLSAAEVELQYELIGPLGKGTYGRVDLVAHRTQGTKLALKYVSKNKTKLRSFLREYSLTAALGCSPFIIKALDVLFETEESYVFGQEYAPAGDLFDIIPPQAGLPEDMVKRCVQQLGLALDFLHSKSLVHRDVKPENVLLFDRECRHVKLADFGMTRRAGSRVKRVSGTIPYTAAEVCQVTGSEGIVVATPQDVWAFGVLLFCMLTGNFPWEAALPSDNFYAEFQRWQHGACLPGTVPSQWRRFSEDALRMFSRLLAPEPERRCGVKEVFYFLKYDLLTHHRRRPSCRASRATRGSAHKHGEHASVPGTSCLRPTPLKRSILSEPHSSREELSKSPSPNRQDKSKMVMATPIEICV</sequence>
<evidence type="ECO:0000256" key="5">
    <source>
        <dbReference type="ARBA" id="ARBA00022679"/>
    </source>
</evidence>
<comment type="caution">
    <text evidence="15">The sequence shown here is derived from an EMBL/GenBank/DDBJ whole genome shotgun (WGS) entry which is preliminary data.</text>
</comment>
<keyword evidence="7 15" id="KW-0418">Kinase</keyword>
<dbReference type="InterPro" id="IPR011009">
    <property type="entry name" value="Kinase-like_dom_sf"/>
</dbReference>
<comment type="catalytic activity">
    <reaction evidence="9">
        <text>L-threonyl-[protein] + ATP = O-phospho-L-threonyl-[protein] + ADP + H(+)</text>
        <dbReference type="Rhea" id="RHEA:46608"/>
        <dbReference type="Rhea" id="RHEA-COMP:11060"/>
        <dbReference type="Rhea" id="RHEA-COMP:11605"/>
        <dbReference type="ChEBI" id="CHEBI:15378"/>
        <dbReference type="ChEBI" id="CHEBI:30013"/>
        <dbReference type="ChEBI" id="CHEBI:30616"/>
        <dbReference type="ChEBI" id="CHEBI:61977"/>
        <dbReference type="ChEBI" id="CHEBI:456216"/>
        <dbReference type="EC" id="2.7.11.1"/>
    </reaction>
</comment>
<protein>
    <recommendedName>
        <fullName evidence="11">Serine/threonine-protein kinase SBK1</fullName>
        <ecNumber evidence="2">2.7.11.1</ecNumber>
    </recommendedName>
    <alternativeName>
        <fullName evidence="12">SH3 domain-binding kinase 1</fullName>
    </alternativeName>
</protein>
<name>A0A556U1E1_BAGYA</name>
<dbReference type="PROSITE" id="PS00108">
    <property type="entry name" value="PROTEIN_KINASE_ST"/>
    <property type="match status" value="1"/>
</dbReference>
<dbReference type="CDD" id="cd13987">
    <property type="entry name" value="STKc_SBK1"/>
    <property type="match status" value="1"/>
</dbReference>
<dbReference type="PANTHER" id="PTHR24359">
    <property type="entry name" value="SERINE/THREONINE-PROTEIN KINASE SBK1"/>
    <property type="match status" value="1"/>
</dbReference>
<proteinExistence type="predicted"/>
<dbReference type="Proteomes" id="UP000319801">
    <property type="component" value="Unassembled WGS sequence"/>
</dbReference>
<dbReference type="InterPro" id="IPR008271">
    <property type="entry name" value="Ser/Thr_kinase_AS"/>
</dbReference>
<evidence type="ECO:0000313" key="16">
    <source>
        <dbReference type="Proteomes" id="UP000319801"/>
    </source>
</evidence>
<dbReference type="SUPFAM" id="SSF56112">
    <property type="entry name" value="Protein kinase-like (PK-like)"/>
    <property type="match status" value="1"/>
</dbReference>
<dbReference type="Pfam" id="PF00069">
    <property type="entry name" value="Pkinase"/>
    <property type="match status" value="1"/>
</dbReference>
<evidence type="ECO:0000256" key="10">
    <source>
        <dbReference type="ARBA" id="ARBA00048679"/>
    </source>
</evidence>
<comment type="subcellular location">
    <subcellularLocation>
        <location evidence="1">Cytoplasm</location>
    </subcellularLocation>
</comment>
<dbReference type="SMART" id="SM00220">
    <property type="entry name" value="S_TKc"/>
    <property type="match status" value="1"/>
</dbReference>
<comment type="catalytic activity">
    <reaction evidence="10">
        <text>L-seryl-[protein] + ATP = O-phospho-L-seryl-[protein] + ADP + H(+)</text>
        <dbReference type="Rhea" id="RHEA:17989"/>
        <dbReference type="Rhea" id="RHEA-COMP:9863"/>
        <dbReference type="Rhea" id="RHEA-COMP:11604"/>
        <dbReference type="ChEBI" id="CHEBI:15378"/>
        <dbReference type="ChEBI" id="CHEBI:29999"/>
        <dbReference type="ChEBI" id="CHEBI:30616"/>
        <dbReference type="ChEBI" id="CHEBI:83421"/>
        <dbReference type="ChEBI" id="CHEBI:456216"/>
        <dbReference type="EC" id="2.7.11.1"/>
    </reaction>
</comment>
<evidence type="ECO:0000256" key="13">
    <source>
        <dbReference type="SAM" id="MobiDB-lite"/>
    </source>
</evidence>
<evidence type="ECO:0000313" key="15">
    <source>
        <dbReference type="EMBL" id="TSL82527.1"/>
    </source>
</evidence>
<dbReference type="GO" id="GO:0005524">
    <property type="term" value="F:ATP binding"/>
    <property type="evidence" value="ECO:0007669"/>
    <property type="project" value="UniProtKB-KW"/>
</dbReference>
<evidence type="ECO:0000256" key="11">
    <source>
        <dbReference type="ARBA" id="ARBA00071614"/>
    </source>
</evidence>
<organism evidence="15 16">
    <name type="scientific">Bagarius yarrelli</name>
    <name type="common">Goonch</name>
    <name type="synonym">Bagrus yarrelli</name>
    <dbReference type="NCBI Taxonomy" id="175774"/>
    <lineage>
        <taxon>Eukaryota</taxon>
        <taxon>Metazoa</taxon>
        <taxon>Chordata</taxon>
        <taxon>Craniata</taxon>
        <taxon>Vertebrata</taxon>
        <taxon>Euteleostomi</taxon>
        <taxon>Actinopterygii</taxon>
        <taxon>Neopterygii</taxon>
        <taxon>Teleostei</taxon>
        <taxon>Ostariophysi</taxon>
        <taxon>Siluriformes</taxon>
        <taxon>Sisoridae</taxon>
        <taxon>Sisorinae</taxon>
        <taxon>Bagarius</taxon>
    </lineage>
</organism>
<evidence type="ECO:0000256" key="2">
    <source>
        <dbReference type="ARBA" id="ARBA00012513"/>
    </source>
</evidence>
<evidence type="ECO:0000256" key="7">
    <source>
        <dbReference type="ARBA" id="ARBA00022777"/>
    </source>
</evidence>
<dbReference type="AlphaFoldDB" id="A0A556U1E1"/>
<keyword evidence="4" id="KW-0723">Serine/threonine-protein kinase</keyword>
<keyword evidence="6" id="KW-0547">Nucleotide-binding</keyword>
<evidence type="ECO:0000256" key="3">
    <source>
        <dbReference type="ARBA" id="ARBA00022490"/>
    </source>
</evidence>
<keyword evidence="3" id="KW-0963">Cytoplasm</keyword>
<evidence type="ECO:0000256" key="9">
    <source>
        <dbReference type="ARBA" id="ARBA00047899"/>
    </source>
</evidence>
<feature type="region of interest" description="Disordered" evidence="13">
    <location>
        <begin position="393"/>
        <end position="461"/>
    </location>
</feature>
<dbReference type="FunFam" id="1.10.510.10:FF:000337">
    <property type="entry name" value="Serine/threonine-protein kinase SBK1"/>
    <property type="match status" value="1"/>
</dbReference>
<keyword evidence="5" id="KW-0808">Transferase</keyword>